<feature type="compositionally biased region" description="Polar residues" evidence="1">
    <location>
        <begin position="1096"/>
        <end position="1118"/>
    </location>
</feature>
<dbReference type="InParanoid" id="A0A671YSS5"/>
<dbReference type="PANTHER" id="PTHR21510:SF15">
    <property type="entry name" value="MICROTUBULE ORGANIZATION PROTEIN AKNA"/>
    <property type="match status" value="1"/>
</dbReference>
<feature type="region of interest" description="Disordered" evidence="1">
    <location>
        <begin position="260"/>
        <end position="421"/>
    </location>
</feature>
<dbReference type="OMA" id="PHLAMTE"/>
<dbReference type="RefSeq" id="XP_030290969.1">
    <property type="nucleotide sequence ID" value="XM_030435109.1"/>
</dbReference>
<feature type="compositionally biased region" description="Low complexity" evidence="1">
    <location>
        <begin position="15"/>
        <end position="26"/>
    </location>
</feature>
<dbReference type="GO" id="GO:0021849">
    <property type="term" value="P:neuroblast division in subventricular zone"/>
    <property type="evidence" value="ECO:0007669"/>
    <property type="project" value="TreeGrafter"/>
</dbReference>
<dbReference type="InterPro" id="IPR052655">
    <property type="entry name" value="AKNA_Centrosome-Trans_reg"/>
</dbReference>
<feature type="compositionally biased region" description="Basic and acidic residues" evidence="1">
    <location>
        <begin position="1121"/>
        <end position="1131"/>
    </location>
</feature>
<proteinExistence type="predicted"/>
<feature type="compositionally biased region" description="Polar residues" evidence="1">
    <location>
        <begin position="915"/>
        <end position="935"/>
    </location>
</feature>
<dbReference type="CTD" id="80709"/>
<dbReference type="Proteomes" id="UP000472265">
    <property type="component" value="Chromosome 12"/>
</dbReference>
<dbReference type="OrthoDB" id="10035553at2759"/>
<feature type="region of interest" description="Disordered" evidence="1">
    <location>
        <begin position="522"/>
        <end position="541"/>
    </location>
</feature>
<feature type="region of interest" description="Disordered" evidence="1">
    <location>
        <begin position="159"/>
        <end position="202"/>
    </location>
</feature>
<protein>
    <submittedName>
        <fullName evidence="3">AT-hook transcription factor</fullName>
    </submittedName>
</protein>
<feature type="compositionally biased region" description="Basic and acidic residues" evidence="1">
    <location>
        <begin position="89"/>
        <end position="99"/>
    </location>
</feature>
<reference evidence="3" key="1">
    <citation type="submission" date="2021-04" db="EMBL/GenBank/DDBJ databases">
        <authorList>
            <consortium name="Wellcome Sanger Institute Data Sharing"/>
        </authorList>
    </citation>
    <scope>NUCLEOTIDE SEQUENCE [LARGE SCALE GENOMIC DNA]</scope>
</reference>
<feature type="compositionally biased region" description="Polar residues" evidence="1">
    <location>
        <begin position="1054"/>
        <end position="1066"/>
    </location>
</feature>
<feature type="compositionally biased region" description="Low complexity" evidence="1">
    <location>
        <begin position="1075"/>
        <end position="1087"/>
    </location>
</feature>
<dbReference type="GeneTree" id="ENSGT00940000154254"/>
<feature type="compositionally biased region" description="Polar residues" evidence="1">
    <location>
        <begin position="1219"/>
        <end position="1237"/>
    </location>
</feature>
<evidence type="ECO:0000256" key="1">
    <source>
        <dbReference type="SAM" id="MobiDB-lite"/>
    </source>
</evidence>
<feature type="region of interest" description="Disordered" evidence="1">
    <location>
        <begin position="1"/>
        <end position="40"/>
    </location>
</feature>
<feature type="compositionally biased region" description="Polar residues" evidence="1">
    <location>
        <begin position="583"/>
        <end position="606"/>
    </location>
</feature>
<dbReference type="RefSeq" id="XP_030290971.1">
    <property type="nucleotide sequence ID" value="XM_030435111.1"/>
</dbReference>
<dbReference type="InterPro" id="IPR022150">
    <property type="entry name" value="AKNA_dom"/>
</dbReference>
<sequence length="1447" mass="159369">METRKSTTAGVLFWTPAPARTSPSSSVISEDLWDDEDDEQAGKDADFVSQMDENGIIGLSEALEHVDLEEDADYDPNFNPGRLTSEEPDLCRRETGTPHEELSYNLSEHLSHSESPGEDVQILSPYDDLIGSLTAQALDEDEQGIGYLLERDKYLDMTETGKDGEEAGKRSDRKRKINEHGSTSRELRTHYSLAESSSPSCSAHLRAMEPAGVSSHHCQTSHPASPVTAPSLPHLLCFTAEEMTACPRIEAETLPEISFTESLPDSHRSHISLKSSPRPEIKLTASNRPASTISVEVTSNHYSGVNNGPSTASFKSDKHDKQPTPSARKLKQQSSRAAYSSGSLSTDSIKCKHQNSSPDRELRTHRGRRNAAEVDEPSKGSLSYHTPDFSKVEPKVRFPKAGYKPPKSRRSFKRDSLSPEPPLVFKSPADIVKEVLLNIPDGSSAPQDSHTLQASAPDFTVPQEFRSPRHATALLEQLQEHYNTLLTKYAEAENTIDRLRLEAKPRHCQDSTGMALQYIRANAKQSQKSRRGNEEREMKEEERRECCEVNLYSDPPKPGHSVQSGLNQRASRIMMLDFPQAQRAETNPASHNPNGHSTPQRSSSAVPTARSPVPQVGQQLAMILYIQADKFLQQLQTFEDLLKCKKLKPLEEVKGVSQLAEGLNSLERGYLLARDQHKLLQQQGAEISHFDPERELEGLIFQCGLRMDELKEQVEQMQQEQSTCKIPSPSFPLPISSSVPSEGGDMLTQPQGPPQPWMVDPGQAAAVEVSSVSEESDEETLNSLDLSPLNEHRWTEQDFADHNQSFKELPKRIDHSQRERESPPAAGRTNTQPWNEEKARQSQGTGSMDVPKSLLQRKSDHVDSPPPCTSKQQTSRTSPPSRRASSQSASFPVDPTSSRRLEVGKSHSSSLSSLGEINTSQRRNSKLLTGSSRVLSQDGIISPETDSGFVGSESSRLTPAAAHSPLHQRASESVAGPQDVKPRRPHTGPISAPPRASSPTHSRTAMEPNRGCQLAPEQPKRSRQGRRGRTFCSPQRWVSHTERSRASSETSESGLESDSSHFVSEDQQNDRYTDSISPLHSSSQSSSPAEQRHHGNSLQALSSSQGANRNEAIQTLQTEVARLRERLESLRSNKKPPSTVRAAPSVPQNTSTPRVRSGNRRGDDSRGRGDRQTIDEVDESTLRRTARNRPSSVHIQKPKPEILTAAEPSPPQPPPLVSRCTQTSTAAPDSFCSQTHTVRSRTHPRQQPGVSVQVCETADEPDSRSQQAPLCPQCLSSQRGRAGGPLGGNKEPTHSSYCRHCPVCGRPDPYTSTEPDCRRVSDAPPHTRHQPATSPDGAARSRHFAAAAPATLLQYMPVCSQPLLLYSTPLYISPGNSTGTSSGVRVRKEVRGRTTRSLSVDKQRSTDTSLNRAIRAARHMKHTSGHMARSLAAGLHYQELLSQSCSY</sequence>
<reference evidence="3" key="3">
    <citation type="submission" date="2025-09" db="UniProtKB">
        <authorList>
            <consortium name="Ensembl"/>
        </authorList>
    </citation>
    <scope>IDENTIFICATION</scope>
</reference>
<feature type="domain" description="AKNA" evidence="2">
    <location>
        <begin position="666"/>
        <end position="724"/>
    </location>
</feature>
<dbReference type="GO" id="GO:0001837">
    <property type="term" value="P:epithelial to mesenchymal transition"/>
    <property type="evidence" value="ECO:0007669"/>
    <property type="project" value="TreeGrafter"/>
</dbReference>
<feature type="compositionally biased region" description="Low complexity" evidence="1">
    <location>
        <begin position="764"/>
        <end position="773"/>
    </location>
</feature>
<evidence type="ECO:0000313" key="4">
    <source>
        <dbReference type="Proteomes" id="UP000472265"/>
    </source>
</evidence>
<dbReference type="GeneID" id="115592420"/>
<feature type="compositionally biased region" description="Basic and acidic residues" evidence="1">
    <location>
        <begin position="790"/>
        <end position="822"/>
    </location>
</feature>
<name>A0A671YSS5_SPAAU</name>
<dbReference type="Ensembl" id="ENSSAUT00010069603.1">
    <property type="protein sequence ID" value="ENSSAUP00010066466.1"/>
    <property type="gene ID" value="ENSSAUG00010026505.1"/>
</dbReference>
<feature type="compositionally biased region" description="Low complexity" evidence="1">
    <location>
        <begin position="334"/>
        <end position="345"/>
    </location>
</feature>
<accession>A0A671YSS5</accession>
<dbReference type="Pfam" id="PF12443">
    <property type="entry name" value="AKNA"/>
    <property type="match status" value="1"/>
</dbReference>
<dbReference type="GO" id="GO:0005813">
    <property type="term" value="C:centrosome"/>
    <property type="evidence" value="ECO:0007669"/>
    <property type="project" value="TreeGrafter"/>
</dbReference>
<feature type="region of interest" description="Disordered" evidence="1">
    <location>
        <begin position="1312"/>
        <end position="1341"/>
    </location>
</feature>
<keyword evidence="4" id="KW-1185">Reference proteome</keyword>
<gene>
    <name evidence="3" type="primary">akna</name>
</gene>
<evidence type="ECO:0000259" key="2">
    <source>
        <dbReference type="Pfam" id="PF12443"/>
    </source>
</evidence>
<feature type="compositionally biased region" description="Basic and acidic residues" evidence="1">
    <location>
        <begin position="358"/>
        <end position="378"/>
    </location>
</feature>
<feature type="region of interest" description="Disordered" evidence="1">
    <location>
        <begin position="719"/>
        <end position="1270"/>
    </location>
</feature>
<feature type="compositionally biased region" description="Basic and acidic residues" evidence="1">
    <location>
        <begin position="1160"/>
        <end position="1174"/>
    </location>
</feature>
<reference evidence="3" key="2">
    <citation type="submission" date="2025-08" db="UniProtKB">
        <authorList>
            <consortium name="Ensembl"/>
        </authorList>
    </citation>
    <scope>IDENTIFICATION</scope>
</reference>
<dbReference type="PANTHER" id="PTHR21510">
    <property type="entry name" value="AKNA DOMAIN-CONTAINING PROTEIN"/>
    <property type="match status" value="1"/>
</dbReference>
<feature type="region of interest" description="Disordered" evidence="1">
    <location>
        <begin position="71"/>
        <end position="99"/>
    </location>
</feature>
<dbReference type="GO" id="GO:0060234">
    <property type="term" value="P:neuroblast delamination"/>
    <property type="evidence" value="ECO:0007669"/>
    <property type="project" value="TreeGrafter"/>
</dbReference>
<feature type="compositionally biased region" description="Low complexity" evidence="1">
    <location>
        <begin position="192"/>
        <end position="202"/>
    </location>
</feature>
<feature type="region of interest" description="Disordered" evidence="1">
    <location>
        <begin position="582"/>
        <end position="611"/>
    </location>
</feature>
<evidence type="ECO:0000313" key="3">
    <source>
        <dbReference type="Ensembl" id="ENSSAUP00010066466.1"/>
    </source>
</evidence>
<feature type="compositionally biased region" description="Polar residues" evidence="1">
    <location>
        <begin position="284"/>
        <end position="314"/>
    </location>
</feature>
<feature type="compositionally biased region" description="Basic and acidic residues" evidence="1">
    <location>
        <begin position="531"/>
        <end position="541"/>
    </location>
</feature>
<organism evidence="3 4">
    <name type="scientific">Sparus aurata</name>
    <name type="common">Gilthead sea bream</name>
    <dbReference type="NCBI Taxonomy" id="8175"/>
    <lineage>
        <taxon>Eukaryota</taxon>
        <taxon>Metazoa</taxon>
        <taxon>Chordata</taxon>
        <taxon>Craniata</taxon>
        <taxon>Vertebrata</taxon>
        <taxon>Euteleostomi</taxon>
        <taxon>Actinopterygii</taxon>
        <taxon>Neopterygii</taxon>
        <taxon>Teleostei</taxon>
        <taxon>Neoteleostei</taxon>
        <taxon>Acanthomorphata</taxon>
        <taxon>Eupercaria</taxon>
        <taxon>Spariformes</taxon>
        <taxon>Sparidae</taxon>
        <taxon>Sparus</taxon>
    </lineage>
</organism>
<feature type="compositionally biased region" description="Basic and acidic residues" evidence="1">
    <location>
        <begin position="178"/>
        <end position="189"/>
    </location>
</feature>
<feature type="compositionally biased region" description="Low complexity" evidence="1">
    <location>
        <begin position="872"/>
        <end position="890"/>
    </location>
</feature>
<feature type="compositionally biased region" description="Basic and acidic residues" evidence="1">
    <location>
        <begin position="159"/>
        <end position="170"/>
    </location>
</feature>
<dbReference type="RefSeq" id="XP_030290970.1">
    <property type="nucleotide sequence ID" value="XM_030435110.1"/>
</dbReference>
<feature type="region of interest" description="Disordered" evidence="1">
    <location>
        <begin position="1377"/>
        <end position="1409"/>
    </location>
</feature>